<evidence type="ECO:0000256" key="2">
    <source>
        <dbReference type="ARBA" id="ARBA00022741"/>
    </source>
</evidence>
<dbReference type="PROSITE" id="PS50011">
    <property type="entry name" value="PROTEIN_KINASE_DOM"/>
    <property type="match status" value="1"/>
</dbReference>
<dbReference type="InterPro" id="IPR050339">
    <property type="entry name" value="CC_SR_Kinase"/>
</dbReference>
<evidence type="ECO:0000256" key="5">
    <source>
        <dbReference type="ARBA" id="ARBA00037982"/>
    </source>
</evidence>
<dbReference type="Proteomes" id="UP000195557">
    <property type="component" value="Unassembled WGS sequence"/>
</dbReference>
<dbReference type="eggNOG" id="KOG0601">
    <property type="taxonomic scope" value="Eukaryota"/>
</dbReference>
<evidence type="ECO:0000256" key="6">
    <source>
        <dbReference type="SAM" id="MobiDB-lite"/>
    </source>
</evidence>
<dbReference type="GO" id="GO:0005524">
    <property type="term" value="F:ATP binding"/>
    <property type="evidence" value="ECO:0007669"/>
    <property type="project" value="UniProtKB-KW"/>
</dbReference>
<feature type="domain" description="Protein kinase" evidence="7">
    <location>
        <begin position="132"/>
        <end position="383"/>
    </location>
</feature>
<dbReference type="PANTHER" id="PTHR11042">
    <property type="entry name" value="EUKARYOTIC TRANSLATION INITIATION FACTOR 2-ALPHA KINASE EIF2-ALPHA KINASE -RELATED"/>
    <property type="match status" value="1"/>
</dbReference>
<evidence type="ECO:0000256" key="3">
    <source>
        <dbReference type="ARBA" id="ARBA00022777"/>
    </source>
</evidence>
<dbReference type="EMBL" id="KZ155832">
    <property type="protein sequence ID" value="OUS43237.1"/>
    <property type="molecule type" value="Genomic_DNA"/>
</dbReference>
<dbReference type="AlphaFoldDB" id="A0A1Y5I3E5"/>
<keyword evidence="3 8" id="KW-0418">Kinase</keyword>
<keyword evidence="2" id="KW-0547">Nucleotide-binding</keyword>
<evidence type="ECO:0000259" key="7">
    <source>
        <dbReference type="PROSITE" id="PS50011"/>
    </source>
</evidence>
<feature type="compositionally biased region" description="Polar residues" evidence="6">
    <location>
        <begin position="56"/>
        <end position="66"/>
    </location>
</feature>
<feature type="compositionally biased region" description="Gly residues" evidence="6">
    <location>
        <begin position="69"/>
        <end position="80"/>
    </location>
</feature>
<proteinExistence type="inferred from homology"/>
<evidence type="ECO:0000256" key="1">
    <source>
        <dbReference type="ARBA" id="ARBA00022679"/>
    </source>
</evidence>
<comment type="similarity">
    <text evidence="5">Belongs to the protein kinase superfamily. Ser/Thr protein kinase family. GCN2 subfamily.</text>
</comment>
<dbReference type="PROSITE" id="PS00108">
    <property type="entry name" value="PROTEIN_KINASE_ST"/>
    <property type="match status" value="1"/>
</dbReference>
<dbReference type="PANTHER" id="PTHR11042:SF185">
    <property type="entry name" value="WEE1-LIKE PROTEIN KINASE"/>
    <property type="match status" value="1"/>
</dbReference>
<dbReference type="InterPro" id="IPR000719">
    <property type="entry name" value="Prot_kinase_dom"/>
</dbReference>
<dbReference type="GO" id="GO:0005634">
    <property type="term" value="C:nucleus"/>
    <property type="evidence" value="ECO:0007669"/>
    <property type="project" value="TreeGrafter"/>
</dbReference>
<gene>
    <name evidence="8" type="ORF">BE221DRAFT_194640</name>
</gene>
<keyword evidence="1" id="KW-0808">Transferase</keyword>
<dbReference type="GO" id="GO:0005737">
    <property type="term" value="C:cytoplasm"/>
    <property type="evidence" value="ECO:0007669"/>
    <property type="project" value="TreeGrafter"/>
</dbReference>
<sequence>MTQGGSHGGPDFITPADAQFDASPCALSPTRNKRPRFGLDVGLSQGTQEFGYASQPLENTQPSQSQGEFGNGFRSGGGARSGLPRAATSPPCARNAFLPDREQPAEHTAHGRRANCTSAAQLATMSRFRVDFVDLGCIARGGFSKVHKVIGRLDGCQYALKRTSEQLKNERDRSEALREVHVMASLVTCPQIVRYHSAWWENDHLYIHMELCEEGCASRMVDSRDGERMNDAQLARCLRDISTALAFAHDRGLAHMDVKPDNIFICKEGFKLGDWGRATQLSGARRSSAVDEGDARYLPPELLNDNFDNLDRSDVFSLGASLYELAIGTSLPSHGSDYQALRQGVVPTGAVAASLHALCVAMMSPIPLDRPSAADVLSKHCTL</sequence>
<evidence type="ECO:0000313" key="8">
    <source>
        <dbReference type="EMBL" id="OUS43237.1"/>
    </source>
</evidence>
<dbReference type="SMART" id="SM00220">
    <property type="entry name" value="S_TKc"/>
    <property type="match status" value="1"/>
</dbReference>
<dbReference type="InterPro" id="IPR011009">
    <property type="entry name" value="Kinase-like_dom_sf"/>
</dbReference>
<dbReference type="GO" id="GO:0004713">
    <property type="term" value="F:protein tyrosine kinase activity"/>
    <property type="evidence" value="ECO:0007669"/>
    <property type="project" value="TreeGrafter"/>
</dbReference>
<dbReference type="Gene3D" id="3.30.200.20">
    <property type="entry name" value="Phosphorylase Kinase, domain 1"/>
    <property type="match status" value="1"/>
</dbReference>
<organism evidence="8">
    <name type="scientific">Ostreococcus tauri</name>
    <name type="common">Marine green alga</name>
    <dbReference type="NCBI Taxonomy" id="70448"/>
    <lineage>
        <taxon>Eukaryota</taxon>
        <taxon>Viridiplantae</taxon>
        <taxon>Chlorophyta</taxon>
        <taxon>Mamiellophyceae</taxon>
        <taxon>Mamiellales</taxon>
        <taxon>Bathycoccaceae</taxon>
        <taxon>Ostreococcus</taxon>
    </lineage>
</organism>
<dbReference type="SUPFAM" id="SSF56112">
    <property type="entry name" value="Protein kinase-like (PK-like)"/>
    <property type="match status" value="1"/>
</dbReference>
<dbReference type="Pfam" id="PF00069">
    <property type="entry name" value="Pkinase"/>
    <property type="match status" value="1"/>
</dbReference>
<feature type="region of interest" description="Disordered" evidence="6">
    <location>
        <begin position="1"/>
        <end position="97"/>
    </location>
</feature>
<evidence type="ECO:0000256" key="4">
    <source>
        <dbReference type="ARBA" id="ARBA00022840"/>
    </source>
</evidence>
<name>A0A1Y5I3E5_OSTTA</name>
<dbReference type="InterPro" id="IPR008271">
    <property type="entry name" value="Ser/Thr_kinase_AS"/>
</dbReference>
<protein>
    <submittedName>
        <fullName evidence="8">Kinase-like domain-containing protein</fullName>
    </submittedName>
</protein>
<accession>A0A1Y5I3E5</accession>
<dbReference type="Gene3D" id="1.10.510.10">
    <property type="entry name" value="Transferase(Phosphotransferase) domain 1"/>
    <property type="match status" value="1"/>
</dbReference>
<reference evidence="8" key="1">
    <citation type="submission" date="2017-04" db="EMBL/GenBank/DDBJ databases">
        <title>Population genomics of picophytoplankton unveils novel chromosome hypervariability.</title>
        <authorList>
            <consortium name="DOE Joint Genome Institute"/>
            <person name="Blanc-Mathieu R."/>
            <person name="Krasovec M."/>
            <person name="Hebrard M."/>
            <person name="Yau S."/>
            <person name="Desgranges E."/>
            <person name="Martin J."/>
            <person name="Schackwitz W."/>
            <person name="Kuo A."/>
            <person name="Salin G."/>
            <person name="Donnadieu C."/>
            <person name="Desdevises Y."/>
            <person name="Sanchez-Ferandin S."/>
            <person name="Moreau H."/>
            <person name="Rivals E."/>
            <person name="Grigoriev I.V."/>
            <person name="Grimsley N."/>
            <person name="Eyre-Walker A."/>
            <person name="Piganeau G."/>
        </authorList>
    </citation>
    <scope>NUCLEOTIDE SEQUENCE [LARGE SCALE GENOMIC DNA]</scope>
    <source>
        <strain evidence="8">RCC 1115</strain>
    </source>
</reference>
<keyword evidence="4" id="KW-0067">ATP-binding</keyword>